<dbReference type="RefSeq" id="WP_260724074.1">
    <property type="nucleotide sequence ID" value="NZ_BAAABS010000052.1"/>
</dbReference>
<protein>
    <submittedName>
        <fullName evidence="1">Uncharacterized protein</fullName>
    </submittedName>
</protein>
<evidence type="ECO:0000313" key="1">
    <source>
        <dbReference type="EMBL" id="UWZ34740.1"/>
    </source>
</evidence>
<dbReference type="Proteomes" id="UP001058271">
    <property type="component" value="Chromosome"/>
</dbReference>
<proteinExistence type="predicted"/>
<keyword evidence="2" id="KW-1185">Reference proteome</keyword>
<dbReference type="EMBL" id="CP073721">
    <property type="protein sequence ID" value="UWZ34740.1"/>
    <property type="molecule type" value="Genomic_DNA"/>
</dbReference>
<name>A0ABY5Z115_9ACTN</name>
<evidence type="ECO:0000313" key="2">
    <source>
        <dbReference type="Proteomes" id="UP001058271"/>
    </source>
</evidence>
<reference evidence="1" key="1">
    <citation type="submission" date="2021-04" db="EMBL/GenBank/DDBJ databases">
        <title>Biosynthetic gene clusters of Dactylosporangioum roseum.</title>
        <authorList>
            <person name="Hartkoorn R.C."/>
            <person name="Beaudoing E."/>
            <person name="Hot D."/>
            <person name="Moureu S."/>
        </authorList>
    </citation>
    <scope>NUCLEOTIDE SEQUENCE</scope>
    <source>
        <strain evidence="1">NRRL B-16295</strain>
    </source>
</reference>
<organism evidence="1 2">
    <name type="scientific">Dactylosporangium roseum</name>
    <dbReference type="NCBI Taxonomy" id="47989"/>
    <lineage>
        <taxon>Bacteria</taxon>
        <taxon>Bacillati</taxon>
        <taxon>Actinomycetota</taxon>
        <taxon>Actinomycetes</taxon>
        <taxon>Micromonosporales</taxon>
        <taxon>Micromonosporaceae</taxon>
        <taxon>Dactylosporangium</taxon>
    </lineage>
</organism>
<sequence>MDSDEWPAKPSALVTDIDSPIMFAVAEALLRSGVVVTVQDTSRRAIAAPVDLLSERHDPVGLTGVVADRDVSVDLVVPAAATGAPPPAGRVADIVLAAIHGRRPAARAVVTYVDDPSATVPPG</sequence>
<gene>
    <name evidence="1" type="ORF">Drose_26485</name>
</gene>
<accession>A0ABY5Z115</accession>